<dbReference type="EMBL" id="JAUSQW010000001">
    <property type="protein sequence ID" value="MDP9800349.1"/>
    <property type="molecule type" value="Genomic_DNA"/>
</dbReference>
<dbReference type="RefSeq" id="WP_278057743.1">
    <property type="nucleotide sequence ID" value="NZ_CP121247.1"/>
</dbReference>
<evidence type="ECO:0000313" key="2">
    <source>
        <dbReference type="EMBL" id="MDP9800349.1"/>
    </source>
</evidence>
<dbReference type="InterPro" id="IPR043038">
    <property type="entry name" value="VbhA_sf"/>
</dbReference>
<reference evidence="2 3" key="1">
    <citation type="submission" date="2023-07" db="EMBL/GenBank/DDBJ databases">
        <title>Sequencing the genomes of 1000 actinobacteria strains.</title>
        <authorList>
            <person name="Klenk H.-P."/>
        </authorList>
    </citation>
    <scope>NUCLEOTIDE SEQUENCE [LARGE SCALE GENOMIC DNA]</scope>
    <source>
        <strain evidence="2 3">DSM 102162</strain>
    </source>
</reference>
<dbReference type="Gene3D" id="1.10.8.1050">
    <property type="entry name" value="Antitoxin VbhA-like"/>
    <property type="match status" value="1"/>
</dbReference>
<dbReference type="InterPro" id="IPR041535">
    <property type="entry name" value="VbhA"/>
</dbReference>
<dbReference type="Proteomes" id="UP001235966">
    <property type="component" value="Unassembled WGS sequence"/>
</dbReference>
<organism evidence="2 3">
    <name type="scientific">Arcanobacterium wilhelmae</name>
    <dbReference type="NCBI Taxonomy" id="1803177"/>
    <lineage>
        <taxon>Bacteria</taxon>
        <taxon>Bacillati</taxon>
        <taxon>Actinomycetota</taxon>
        <taxon>Actinomycetes</taxon>
        <taxon>Actinomycetales</taxon>
        <taxon>Actinomycetaceae</taxon>
        <taxon>Arcanobacterium</taxon>
    </lineage>
</organism>
<dbReference type="CDD" id="cd11586">
    <property type="entry name" value="VbhA_like"/>
    <property type="match status" value="1"/>
</dbReference>
<gene>
    <name evidence="2" type="ORF">J2S49_000425</name>
</gene>
<accession>A0ABT9N9G3</accession>
<feature type="domain" description="Antitoxin VbhA" evidence="1">
    <location>
        <begin position="21"/>
        <end position="59"/>
    </location>
</feature>
<dbReference type="Pfam" id="PF18495">
    <property type="entry name" value="VbhA"/>
    <property type="match status" value="1"/>
</dbReference>
<comment type="caution">
    <text evidence="2">The sequence shown here is derived from an EMBL/GenBank/DDBJ whole genome shotgun (WGS) entry which is preliminary data.</text>
</comment>
<evidence type="ECO:0000259" key="1">
    <source>
        <dbReference type="Pfam" id="PF18495"/>
    </source>
</evidence>
<evidence type="ECO:0000313" key="3">
    <source>
        <dbReference type="Proteomes" id="UP001235966"/>
    </source>
</evidence>
<sequence length="66" mass="7304">MSIEHISAHLSEDERRSLALDALHSGKLEGLSPSTFLIHELENWISGTSSIDELISRVKSHHNASL</sequence>
<proteinExistence type="predicted"/>
<dbReference type="InterPro" id="IPR033788">
    <property type="entry name" value="VbhA-like"/>
</dbReference>
<protein>
    <recommendedName>
        <fullName evidence="1">Antitoxin VbhA domain-containing protein</fullName>
    </recommendedName>
</protein>
<name>A0ABT9N9G3_9ACTO</name>
<keyword evidence="3" id="KW-1185">Reference proteome</keyword>